<dbReference type="PATRIC" id="fig|1129794.4.peg.4038"/>
<dbReference type="EMBL" id="CP003837">
    <property type="protein sequence ID" value="AGH46159.1"/>
    <property type="molecule type" value="Genomic_DNA"/>
</dbReference>
<dbReference type="FunFam" id="1.20.1090.10:FF:000001">
    <property type="entry name" value="Aldehyde-alcohol dehydrogenase"/>
    <property type="match status" value="1"/>
</dbReference>
<protein>
    <submittedName>
        <fullName evidence="6">Alcohol dehydrogenase</fullName>
    </submittedName>
</protein>
<evidence type="ECO:0000256" key="1">
    <source>
        <dbReference type="ARBA" id="ARBA00001962"/>
    </source>
</evidence>
<dbReference type="eggNOG" id="COG1454">
    <property type="taxonomic scope" value="Bacteria"/>
</dbReference>
<dbReference type="Pfam" id="PF25137">
    <property type="entry name" value="ADH_Fe_C"/>
    <property type="match status" value="1"/>
</dbReference>
<dbReference type="STRING" id="1129794.C427_4054"/>
<comment type="cofactor">
    <cofactor evidence="1">
        <name>Fe cation</name>
        <dbReference type="ChEBI" id="CHEBI:24875"/>
    </cofactor>
</comment>
<evidence type="ECO:0000313" key="7">
    <source>
        <dbReference type="Proteomes" id="UP000011864"/>
    </source>
</evidence>
<dbReference type="PANTHER" id="PTHR11496:SF102">
    <property type="entry name" value="ALCOHOL DEHYDROGENASE 4"/>
    <property type="match status" value="1"/>
</dbReference>
<reference evidence="6 7" key="1">
    <citation type="journal article" date="2013" name="Genome Announc.">
        <title>Complete Genome Sequence of Glaciecola psychrophila Strain 170T.</title>
        <authorList>
            <person name="Yin J."/>
            <person name="Chen J."/>
            <person name="Liu G."/>
            <person name="Yu Y."/>
            <person name="Song L."/>
            <person name="Wang X."/>
            <person name="Qu X."/>
        </authorList>
    </citation>
    <scope>NUCLEOTIDE SEQUENCE [LARGE SCALE GENOMIC DNA]</scope>
    <source>
        <strain evidence="6 7">170</strain>
    </source>
</reference>
<evidence type="ECO:0000313" key="6">
    <source>
        <dbReference type="EMBL" id="AGH46159.1"/>
    </source>
</evidence>
<proteinExistence type="inferred from homology"/>
<dbReference type="RefSeq" id="WP_007634361.1">
    <property type="nucleotide sequence ID" value="NC_020514.1"/>
</dbReference>
<dbReference type="GO" id="GO:0004022">
    <property type="term" value="F:alcohol dehydrogenase (NAD+) activity"/>
    <property type="evidence" value="ECO:0007669"/>
    <property type="project" value="TreeGrafter"/>
</dbReference>
<accession>K6ZI91</accession>
<dbReference type="FunFam" id="3.40.50.1970:FF:000003">
    <property type="entry name" value="Alcohol dehydrogenase, iron-containing"/>
    <property type="match status" value="1"/>
</dbReference>
<dbReference type="SUPFAM" id="SSF56796">
    <property type="entry name" value="Dehydroquinate synthase-like"/>
    <property type="match status" value="1"/>
</dbReference>
<evidence type="ECO:0000259" key="5">
    <source>
        <dbReference type="Pfam" id="PF25137"/>
    </source>
</evidence>
<keyword evidence="7" id="KW-1185">Reference proteome</keyword>
<keyword evidence="3" id="KW-0560">Oxidoreductase</keyword>
<gene>
    <name evidence="6" type="primary">eutG</name>
    <name evidence="6" type="ORF">C427_4054</name>
</gene>
<dbReference type="OrthoDB" id="9815791at2"/>
<comment type="similarity">
    <text evidence="2">Belongs to the iron-containing alcohol dehydrogenase family.</text>
</comment>
<dbReference type="KEGG" id="gps:C427_4054"/>
<evidence type="ECO:0000259" key="4">
    <source>
        <dbReference type="Pfam" id="PF00465"/>
    </source>
</evidence>
<dbReference type="InterPro" id="IPR001670">
    <property type="entry name" value="ADH_Fe/GldA"/>
</dbReference>
<sequence>MQISSFKSAQKLITGQGCSSSLIEHLKSFRIKFPLIVTDKGVRKSGTLELITSQLFDYEFSIFDDVKPEPDDEVVKHCFSVYQTKPHDAIISVGGGSAIDIAKCIAVMAGNNQDLNSMFGEDKVLGKGIPHIAIPTTAGTGSEVTNIAILAVPSEHTKKGIVSDFLLPNLAIVAPEMTVSCPANITAASGVDALVHCIEAYLSNFASPITNALAIKAMGMIMTNLPIAYQSPEDLTARENMATASLMAGLSFGNAGVGAVHALAYPLGAKFHIPHGVSNALLLPFVMKWNKPFCLDRFVEMAIALSTPISHNDDAEVIADKVIQQLHDLCATVGIPKGLHSLGINTQDIPDLATEAIKVERLLRNNPRRLSVSDIEQIYQEAY</sequence>
<feature type="domain" description="Fe-containing alcohol dehydrogenase-like C-terminal" evidence="5">
    <location>
        <begin position="186"/>
        <end position="383"/>
    </location>
</feature>
<feature type="domain" description="Alcohol dehydrogenase iron-type/glycerol dehydrogenase GldA" evidence="4">
    <location>
        <begin position="10"/>
        <end position="175"/>
    </location>
</feature>
<dbReference type="HOGENOM" id="CLU_007207_0_0_6"/>
<dbReference type="PANTHER" id="PTHR11496">
    <property type="entry name" value="ALCOHOL DEHYDROGENASE"/>
    <property type="match status" value="1"/>
</dbReference>
<dbReference type="AlphaFoldDB" id="K6ZI91"/>
<dbReference type="Gene3D" id="3.40.50.1970">
    <property type="match status" value="1"/>
</dbReference>
<evidence type="ECO:0000256" key="3">
    <source>
        <dbReference type="ARBA" id="ARBA00023002"/>
    </source>
</evidence>
<evidence type="ECO:0000256" key="2">
    <source>
        <dbReference type="ARBA" id="ARBA00007358"/>
    </source>
</evidence>
<name>K6ZI91_9ALTE</name>
<dbReference type="InterPro" id="IPR056798">
    <property type="entry name" value="ADH_Fe_C"/>
</dbReference>
<dbReference type="Gene3D" id="1.20.1090.10">
    <property type="entry name" value="Dehydroquinate synthase-like - alpha domain"/>
    <property type="match status" value="1"/>
</dbReference>
<dbReference type="CDD" id="cd08551">
    <property type="entry name" value="Fe-ADH"/>
    <property type="match status" value="1"/>
</dbReference>
<dbReference type="InterPro" id="IPR039697">
    <property type="entry name" value="Alcohol_dehydrogenase_Fe"/>
</dbReference>
<dbReference type="Proteomes" id="UP000011864">
    <property type="component" value="Chromosome"/>
</dbReference>
<dbReference type="GO" id="GO:0046872">
    <property type="term" value="F:metal ion binding"/>
    <property type="evidence" value="ECO:0007669"/>
    <property type="project" value="InterPro"/>
</dbReference>
<dbReference type="Pfam" id="PF00465">
    <property type="entry name" value="Fe-ADH"/>
    <property type="match status" value="1"/>
</dbReference>
<organism evidence="6 7">
    <name type="scientific">Paraglaciecola psychrophila 170</name>
    <dbReference type="NCBI Taxonomy" id="1129794"/>
    <lineage>
        <taxon>Bacteria</taxon>
        <taxon>Pseudomonadati</taxon>
        <taxon>Pseudomonadota</taxon>
        <taxon>Gammaproteobacteria</taxon>
        <taxon>Alteromonadales</taxon>
        <taxon>Alteromonadaceae</taxon>
        <taxon>Paraglaciecola</taxon>
    </lineage>
</organism>